<dbReference type="Proteomes" id="UP000199627">
    <property type="component" value="Unassembled WGS sequence"/>
</dbReference>
<keyword evidence="1" id="KW-0732">Signal</keyword>
<name>A0A1H1FJW9_9FLAO</name>
<protein>
    <recommendedName>
        <fullName evidence="4">YceI-like domain-containing protein</fullName>
    </recommendedName>
</protein>
<keyword evidence="3" id="KW-1185">Reference proteome</keyword>
<evidence type="ECO:0000313" key="3">
    <source>
        <dbReference type="Proteomes" id="UP000199627"/>
    </source>
</evidence>
<reference evidence="3" key="1">
    <citation type="submission" date="2016-10" db="EMBL/GenBank/DDBJ databases">
        <authorList>
            <person name="Varghese N."/>
            <person name="Submissions S."/>
        </authorList>
    </citation>
    <scope>NUCLEOTIDE SEQUENCE [LARGE SCALE GENOMIC DNA]</scope>
    <source>
        <strain evidence="3">DSM 17072</strain>
    </source>
</reference>
<dbReference type="AlphaFoldDB" id="A0A1H1FJW9"/>
<proteinExistence type="predicted"/>
<accession>A0A1H1FJW9</accession>
<feature type="signal peptide" evidence="1">
    <location>
        <begin position="1"/>
        <end position="17"/>
    </location>
</feature>
<dbReference type="EMBL" id="FNKL01000004">
    <property type="protein sequence ID" value="SDR01187.1"/>
    <property type="molecule type" value="Genomic_DNA"/>
</dbReference>
<gene>
    <name evidence="2" type="ORF">SAMN05421664_3106</name>
</gene>
<sequence length="175" mass="20211">MKKILLFLIFAFSFSFGQSNGFQLKNEDFSHLLMNKETPFYGTISTQETVIKLRIEKAAKNPERQEQYFVSGYSDVEGNKSKFSGEIIFTQTFNVKNLPEDMLVFGDFTLKELDSGEHSGIFKGKLRIQTVKLMTKDTNATLTFKGKWTNYSKTMDFDVWWANFSPTDISKVIFK</sequence>
<evidence type="ECO:0000313" key="2">
    <source>
        <dbReference type="EMBL" id="SDR01187.1"/>
    </source>
</evidence>
<evidence type="ECO:0008006" key="4">
    <source>
        <dbReference type="Google" id="ProtNLM"/>
    </source>
</evidence>
<feature type="chain" id="PRO_5011667636" description="YceI-like domain-containing protein" evidence="1">
    <location>
        <begin position="18"/>
        <end position="175"/>
    </location>
</feature>
<dbReference type="STRING" id="311333.SAMN05421664_3106"/>
<organism evidence="2 3">
    <name type="scientific">Chryseobacterium soldanellicola</name>
    <dbReference type="NCBI Taxonomy" id="311333"/>
    <lineage>
        <taxon>Bacteria</taxon>
        <taxon>Pseudomonadati</taxon>
        <taxon>Bacteroidota</taxon>
        <taxon>Flavobacteriia</taxon>
        <taxon>Flavobacteriales</taxon>
        <taxon>Weeksellaceae</taxon>
        <taxon>Chryseobacterium group</taxon>
        <taxon>Chryseobacterium</taxon>
    </lineage>
</organism>
<evidence type="ECO:0000256" key="1">
    <source>
        <dbReference type="SAM" id="SignalP"/>
    </source>
</evidence>